<name>A0A815Q7E4_9BILA</name>
<evidence type="ECO:0000313" key="4">
    <source>
        <dbReference type="EMBL" id="CAF1459336.1"/>
    </source>
</evidence>
<dbReference type="EMBL" id="CAJNOQ010019903">
    <property type="protein sequence ID" value="CAF1459336.1"/>
    <property type="molecule type" value="Genomic_DNA"/>
</dbReference>
<feature type="transmembrane region" description="Helical" evidence="2">
    <location>
        <begin position="20"/>
        <end position="45"/>
    </location>
</feature>
<dbReference type="OrthoDB" id="9977101at2759"/>
<dbReference type="EMBL" id="CAJOBA010008401">
    <property type="protein sequence ID" value="CAF3827626.1"/>
    <property type="molecule type" value="Genomic_DNA"/>
</dbReference>
<feature type="transmembrane region" description="Helical" evidence="2">
    <location>
        <begin position="199"/>
        <end position="220"/>
    </location>
</feature>
<comment type="caution">
    <text evidence="4">The sequence shown here is derived from an EMBL/GenBank/DDBJ whole genome shotgun (WGS) entry which is preliminary data.</text>
</comment>
<dbReference type="Proteomes" id="UP000682733">
    <property type="component" value="Unassembled WGS sequence"/>
</dbReference>
<evidence type="ECO:0000256" key="1">
    <source>
        <dbReference type="SAM" id="MobiDB-lite"/>
    </source>
</evidence>
<dbReference type="EMBL" id="CAJNOK010008385">
    <property type="protein sequence ID" value="CAF1062206.1"/>
    <property type="molecule type" value="Genomic_DNA"/>
</dbReference>
<organism evidence="4 7">
    <name type="scientific">Didymodactylos carnosus</name>
    <dbReference type="NCBI Taxonomy" id="1234261"/>
    <lineage>
        <taxon>Eukaryota</taxon>
        <taxon>Metazoa</taxon>
        <taxon>Spiralia</taxon>
        <taxon>Gnathifera</taxon>
        <taxon>Rotifera</taxon>
        <taxon>Eurotatoria</taxon>
        <taxon>Bdelloidea</taxon>
        <taxon>Philodinida</taxon>
        <taxon>Philodinidae</taxon>
        <taxon>Didymodactylos</taxon>
    </lineage>
</organism>
<accession>A0A815Q7E4</accession>
<dbReference type="Proteomes" id="UP000681722">
    <property type="component" value="Unassembled WGS sequence"/>
</dbReference>
<evidence type="ECO:0000313" key="6">
    <source>
        <dbReference type="EMBL" id="CAF4330064.1"/>
    </source>
</evidence>
<evidence type="ECO:0000313" key="7">
    <source>
        <dbReference type="Proteomes" id="UP000663829"/>
    </source>
</evidence>
<dbReference type="EMBL" id="CAJOBC010085359">
    <property type="protein sequence ID" value="CAF4330064.1"/>
    <property type="molecule type" value="Genomic_DNA"/>
</dbReference>
<dbReference type="Proteomes" id="UP000663829">
    <property type="component" value="Unassembled WGS sequence"/>
</dbReference>
<evidence type="ECO:0000313" key="5">
    <source>
        <dbReference type="EMBL" id="CAF3827626.1"/>
    </source>
</evidence>
<keyword evidence="2" id="KW-0472">Membrane</keyword>
<protein>
    <submittedName>
        <fullName evidence="4">Uncharacterized protein</fullName>
    </submittedName>
</protein>
<feature type="compositionally biased region" description="Basic and acidic residues" evidence="1">
    <location>
        <begin position="249"/>
        <end position="262"/>
    </location>
</feature>
<gene>
    <name evidence="4" type="ORF">GPM918_LOCUS35021</name>
    <name evidence="3" type="ORF">OVA965_LOCUS17473</name>
    <name evidence="6" type="ORF">SRO942_LOCUS35735</name>
    <name evidence="5" type="ORF">TMI583_LOCUS17484</name>
</gene>
<sequence>MEMTATMVSVGFTACLSNYWFVWSINGIGTIFFMAINMAVSFFFLKYFSSVSTPSVPRPGSGFGDIQSIQPNSTAPVGVQSDLCPLLYVTKSIRDHLNIVAPDDFLFYSVVEQSERIMSVENFTKLSSRGEVTISEVKQIDAIADQTEKELVEAIGQTSYRQEQLNLLLNQSETLLHKNANLGLGLVGYRKEVQASIKWKYIGIALCVCTIFTLSIVISMSSQRKEAQNVIVQQQPPPPLRTEANNNDDSTHLRENSHKRSADNLFSES</sequence>
<reference evidence="4" key="1">
    <citation type="submission" date="2021-02" db="EMBL/GenBank/DDBJ databases">
        <authorList>
            <person name="Nowell W R."/>
        </authorList>
    </citation>
    <scope>NUCLEOTIDE SEQUENCE</scope>
</reference>
<dbReference type="AlphaFoldDB" id="A0A815Q7E4"/>
<keyword evidence="2" id="KW-0812">Transmembrane</keyword>
<feature type="region of interest" description="Disordered" evidence="1">
    <location>
        <begin position="228"/>
        <end position="269"/>
    </location>
</feature>
<dbReference type="Proteomes" id="UP000677228">
    <property type="component" value="Unassembled WGS sequence"/>
</dbReference>
<proteinExistence type="predicted"/>
<evidence type="ECO:0000256" key="2">
    <source>
        <dbReference type="SAM" id="Phobius"/>
    </source>
</evidence>
<keyword evidence="7" id="KW-1185">Reference proteome</keyword>
<evidence type="ECO:0000313" key="3">
    <source>
        <dbReference type="EMBL" id="CAF1062206.1"/>
    </source>
</evidence>
<keyword evidence="2" id="KW-1133">Transmembrane helix</keyword>